<protein>
    <submittedName>
        <fullName evidence="3">MBL fold metallo-hydrolase</fullName>
    </submittedName>
    <submittedName>
        <fullName evidence="4">Ribonuclease BN</fullName>
    </submittedName>
</protein>
<dbReference type="InterPro" id="IPR036866">
    <property type="entry name" value="RibonucZ/Hydroxyglut_hydro"/>
</dbReference>
<gene>
    <name evidence="4" type="ORF">CHCC16736_3294</name>
    <name evidence="3" type="ORF">I6G80_21415</name>
</gene>
<evidence type="ECO:0000313" key="5">
    <source>
        <dbReference type="Proteomes" id="UP000435910"/>
    </source>
</evidence>
<dbReference type="SUPFAM" id="SSF56281">
    <property type="entry name" value="Metallo-hydrolase/oxidoreductase"/>
    <property type="match status" value="1"/>
</dbReference>
<evidence type="ECO:0000259" key="2">
    <source>
        <dbReference type="SMART" id="SM00849"/>
    </source>
</evidence>
<dbReference type="AlphaFoldDB" id="A0A1Y0YD13"/>
<sequence>MKVTVIGCCGGFPAANEATSGYLFQSGDYSVLIDCGSAVLSKLQLFLPVEELDAVILSHYHHDHIADVGPLQFAKLVGSFLGKGADALPIYGHPFDEEQFSKLTYKTHTAGLAYDPTQPLAIGPFTFTFLKTVHPVDCFAMRVTDGVHSVVYTADSSFQEAFIPFSEGADLLISECNFYADQDGRSAGHMNSLEAGRIAAEAGAGQLLLTHLPHFGEHQKLIEEAQTVYKGAVVLAHTGYVWGE</sequence>
<dbReference type="EMBL" id="NILC01000021">
    <property type="protein sequence ID" value="TWL28692.1"/>
    <property type="molecule type" value="Genomic_DNA"/>
</dbReference>
<evidence type="ECO:0000313" key="4">
    <source>
        <dbReference type="EMBL" id="TWL28692.1"/>
    </source>
</evidence>
<dbReference type="Pfam" id="PF12706">
    <property type="entry name" value="Lactamase_B_2"/>
    <property type="match status" value="1"/>
</dbReference>
<dbReference type="SMART" id="SM00849">
    <property type="entry name" value="Lactamase_B"/>
    <property type="match status" value="1"/>
</dbReference>
<reference evidence="4 5" key="1">
    <citation type="submission" date="2019-06" db="EMBL/GenBank/DDBJ databases">
        <title>Genome sequence analysis of &gt;100 Bacillus licheniformis strains suggests intrinsic resistance to this species.</title>
        <authorList>
            <person name="Wels M."/>
            <person name="Siezen R.J."/>
            <person name="Johansen E."/>
            <person name="Stuer-Lauridsen B."/>
            <person name="Bjerre K."/>
            <person name="Nielsen B.K.K."/>
        </authorList>
    </citation>
    <scope>NUCLEOTIDE SEQUENCE [LARGE SCALE GENOMIC DNA]</scope>
    <source>
        <strain evidence="4 5">BAC-16736</strain>
    </source>
</reference>
<keyword evidence="1" id="KW-0862">Zinc</keyword>
<name>A0A1Y0YD13_BACLI</name>
<dbReference type="OMA" id="HIPPWTD"/>
<evidence type="ECO:0000313" key="3">
    <source>
        <dbReference type="EMBL" id="QPR72334.1"/>
    </source>
</evidence>
<dbReference type="GeneID" id="92862321"/>
<organism evidence="4 5">
    <name type="scientific">Bacillus licheniformis</name>
    <dbReference type="NCBI Taxonomy" id="1402"/>
    <lineage>
        <taxon>Bacteria</taxon>
        <taxon>Bacillati</taxon>
        <taxon>Bacillota</taxon>
        <taxon>Bacilli</taxon>
        <taxon>Bacillales</taxon>
        <taxon>Bacillaceae</taxon>
        <taxon>Bacillus</taxon>
    </lineage>
</organism>
<feature type="domain" description="Metallo-beta-lactamase" evidence="2">
    <location>
        <begin position="18"/>
        <end position="211"/>
    </location>
</feature>
<accession>A0A1Y0YD13</accession>
<reference evidence="3 6" key="2">
    <citation type="submission" date="2020-12" db="EMBL/GenBank/DDBJ databases">
        <title>FDA dAtabase for Regulatory Grade micrObial Sequences (FDA-ARGOS): Supporting development and validation of Infectious Disease Dx tests.</title>
        <authorList>
            <person name="Nelson B."/>
            <person name="Plummer A."/>
            <person name="Tallon L."/>
            <person name="Sadzewicz L."/>
            <person name="Zhao X."/>
            <person name="Boylan J."/>
            <person name="Ott S."/>
            <person name="Bowen H."/>
            <person name="Vavikolanu K."/>
            <person name="Mehta A."/>
            <person name="Aluvathingal J."/>
            <person name="Nadendla S."/>
            <person name="Myers T."/>
            <person name="Yan Y."/>
            <person name="Sichtig H."/>
        </authorList>
    </citation>
    <scope>NUCLEOTIDE SEQUENCE [LARGE SCALE GENOMIC DNA]</scope>
    <source>
        <strain evidence="3 6">FDAARGOS_923</strain>
    </source>
</reference>
<dbReference type="Proteomes" id="UP000595038">
    <property type="component" value="Chromosome"/>
</dbReference>
<proteinExistence type="predicted"/>
<dbReference type="PANTHER" id="PTHR46018:SF4">
    <property type="entry name" value="METALLO-HYDROLASE YHFI-RELATED"/>
    <property type="match status" value="1"/>
</dbReference>
<evidence type="ECO:0000313" key="6">
    <source>
        <dbReference type="Proteomes" id="UP000595038"/>
    </source>
</evidence>
<dbReference type="PANTHER" id="PTHR46018">
    <property type="entry name" value="ZINC PHOSPHODIESTERASE ELAC PROTEIN 1"/>
    <property type="match status" value="1"/>
</dbReference>
<dbReference type="Gene3D" id="3.60.15.10">
    <property type="entry name" value="Ribonuclease Z/Hydroxyacylglutathione hydrolase-like"/>
    <property type="match status" value="1"/>
</dbReference>
<dbReference type="Proteomes" id="UP000435910">
    <property type="component" value="Unassembled WGS sequence"/>
</dbReference>
<dbReference type="GO" id="GO:0042781">
    <property type="term" value="F:3'-tRNA processing endoribonuclease activity"/>
    <property type="evidence" value="ECO:0007669"/>
    <property type="project" value="TreeGrafter"/>
</dbReference>
<dbReference type="EMBL" id="CP065647">
    <property type="protein sequence ID" value="QPR72334.1"/>
    <property type="molecule type" value="Genomic_DNA"/>
</dbReference>
<evidence type="ECO:0000256" key="1">
    <source>
        <dbReference type="ARBA" id="ARBA00022833"/>
    </source>
</evidence>
<dbReference type="CDD" id="cd07716">
    <property type="entry name" value="RNaseZ_short-form-like_MBL-fold"/>
    <property type="match status" value="1"/>
</dbReference>
<dbReference type="RefSeq" id="WP_003180305.1">
    <property type="nucleotide sequence ID" value="NZ_BEXU01000046.1"/>
</dbReference>
<dbReference type="InterPro" id="IPR001279">
    <property type="entry name" value="Metallo-B-lactamas"/>
</dbReference>